<sequence>MLSGLSKTRFEIVNKLSRSKKNITESDPDVDFTISLSDNIRLIDPGIEPICTTCKYMIDDILDIRKSKIISGEYSILMYSVCSIALKPFLLFKLTKHNDKCLLPTLTLDKTGEIPVVDDMIYQGMIPDENILVYEFNYTDSDVKKISSSDDDIIVSVDDIINQKHAFNYKIDEDVISLFLKYEQLIYLQDDMGELVETPMTAYRGEYYKMVGVLAGLGTPRSGPYSSLGPYFKFADHARALRFGVVSLNGKPQYVGDEKITREETPVFTKGGLVKYMLFLGNTKVLLNLSSDPDDDSSESIRLAESRLFIKDTMKLRDSAGKWASKYDSIMQPLITIYDSESKRDRQLDPQVVVKEFRQQHPIQYAYLDTSKVTLDKESGFYNIKESYLE</sequence>
<name>A0A6C0LKP9_9ZZZZ</name>
<organism evidence="1">
    <name type="scientific">viral metagenome</name>
    <dbReference type="NCBI Taxonomy" id="1070528"/>
    <lineage>
        <taxon>unclassified sequences</taxon>
        <taxon>metagenomes</taxon>
        <taxon>organismal metagenomes</taxon>
    </lineage>
</organism>
<reference evidence="1" key="1">
    <citation type="journal article" date="2020" name="Nature">
        <title>Giant virus diversity and host interactions through global metagenomics.</title>
        <authorList>
            <person name="Schulz F."/>
            <person name="Roux S."/>
            <person name="Paez-Espino D."/>
            <person name="Jungbluth S."/>
            <person name="Walsh D.A."/>
            <person name="Denef V.J."/>
            <person name="McMahon K.D."/>
            <person name="Konstantinidis K.T."/>
            <person name="Eloe-Fadrosh E.A."/>
            <person name="Kyrpides N.C."/>
            <person name="Woyke T."/>
        </authorList>
    </citation>
    <scope>NUCLEOTIDE SEQUENCE</scope>
    <source>
        <strain evidence="1">GVMAG-M-3300027833-11</strain>
    </source>
</reference>
<dbReference type="EMBL" id="MN740504">
    <property type="protein sequence ID" value="QHU30271.1"/>
    <property type="molecule type" value="Genomic_DNA"/>
</dbReference>
<accession>A0A6C0LKP9</accession>
<dbReference type="AlphaFoldDB" id="A0A6C0LKP9"/>
<protein>
    <submittedName>
        <fullName evidence="1">Uncharacterized protein</fullName>
    </submittedName>
</protein>
<proteinExistence type="predicted"/>
<evidence type="ECO:0000313" key="1">
    <source>
        <dbReference type="EMBL" id="QHU30271.1"/>
    </source>
</evidence>